<dbReference type="SUPFAM" id="SSF52833">
    <property type="entry name" value="Thioredoxin-like"/>
    <property type="match status" value="1"/>
</dbReference>
<feature type="non-terminal residue" evidence="1">
    <location>
        <position position="96"/>
    </location>
</feature>
<sequence>PQAGDRAPDAPALRDDRGEHRLFDRFRGTHMTLLAFGTSWAGLLDDIEREFHGRVQVVSIADGRTQDSGGHAARAYGVTRDTLFVIRPDGYIGLAT</sequence>
<reference evidence="1" key="1">
    <citation type="journal article" date="2014" name="Front. Microbiol.">
        <title>High frequency of phylogenetically diverse reductive dehalogenase-homologous genes in deep subseafloor sedimentary metagenomes.</title>
        <authorList>
            <person name="Kawai M."/>
            <person name="Futagami T."/>
            <person name="Toyoda A."/>
            <person name="Takaki Y."/>
            <person name="Nishi S."/>
            <person name="Hori S."/>
            <person name="Arai W."/>
            <person name="Tsubouchi T."/>
            <person name="Morono Y."/>
            <person name="Uchiyama I."/>
            <person name="Ito T."/>
            <person name="Fujiyama A."/>
            <person name="Inagaki F."/>
            <person name="Takami H."/>
        </authorList>
    </citation>
    <scope>NUCLEOTIDE SEQUENCE</scope>
    <source>
        <strain evidence="1">Expedition CK06-06</strain>
    </source>
</reference>
<proteinExistence type="predicted"/>
<evidence type="ECO:0000313" key="1">
    <source>
        <dbReference type="EMBL" id="GAH52589.1"/>
    </source>
</evidence>
<accession>X1HFI6</accession>
<feature type="non-terminal residue" evidence="1">
    <location>
        <position position="1"/>
    </location>
</feature>
<comment type="caution">
    <text evidence="1">The sequence shown here is derived from an EMBL/GenBank/DDBJ whole genome shotgun (WGS) entry which is preliminary data.</text>
</comment>
<protein>
    <recommendedName>
        <fullName evidence="2">Alkyl hydroperoxide reductase subunit C/ Thiol specific antioxidant domain-containing protein</fullName>
    </recommendedName>
</protein>
<dbReference type="Gene3D" id="3.40.30.120">
    <property type="match status" value="1"/>
</dbReference>
<dbReference type="InterPro" id="IPR036249">
    <property type="entry name" value="Thioredoxin-like_sf"/>
</dbReference>
<organism evidence="1">
    <name type="scientific">marine sediment metagenome</name>
    <dbReference type="NCBI Taxonomy" id="412755"/>
    <lineage>
        <taxon>unclassified sequences</taxon>
        <taxon>metagenomes</taxon>
        <taxon>ecological metagenomes</taxon>
    </lineage>
</organism>
<name>X1HFI6_9ZZZZ</name>
<dbReference type="AlphaFoldDB" id="X1HFI6"/>
<dbReference type="EMBL" id="BARU01015512">
    <property type="protein sequence ID" value="GAH52589.1"/>
    <property type="molecule type" value="Genomic_DNA"/>
</dbReference>
<gene>
    <name evidence="1" type="ORF">S03H2_26609</name>
</gene>
<dbReference type="Pfam" id="PF21274">
    <property type="entry name" value="Rng_hyd_C"/>
    <property type="match status" value="1"/>
</dbReference>
<evidence type="ECO:0008006" key="2">
    <source>
        <dbReference type="Google" id="ProtNLM"/>
    </source>
</evidence>